<dbReference type="GO" id="GO:0016747">
    <property type="term" value="F:acyltransferase activity, transferring groups other than amino-acyl groups"/>
    <property type="evidence" value="ECO:0007669"/>
    <property type="project" value="InterPro"/>
</dbReference>
<dbReference type="EMBL" id="BNJQ01000024">
    <property type="protein sequence ID" value="GHP09183.1"/>
    <property type="molecule type" value="Genomic_DNA"/>
</dbReference>
<dbReference type="PANTHER" id="PTHR47237:SF2">
    <property type="entry name" value="BLL4206 PROTEIN"/>
    <property type="match status" value="1"/>
</dbReference>
<dbReference type="Proteomes" id="UP000660262">
    <property type="component" value="Unassembled WGS sequence"/>
</dbReference>
<dbReference type="SUPFAM" id="SSF55729">
    <property type="entry name" value="Acyl-CoA N-acyltransferases (Nat)"/>
    <property type="match status" value="1"/>
</dbReference>
<sequence length="370" mass="40221">MAARASFARTRLPYTSGSGNKTTTRSSVICRSSSSAAGPSSSPVVVATEVCLRDLGCDFVLRSLGEEDMEKVEDMLSSVDFDVSVDDWREVGTALAICEKSTNALVGSVTTYTYPSKTGDEETMTWLGNLVVHPEYRSRGAASILLDVALSNLPATTTTFLDASPQGHHLYEKHGFHDVMHIMTLECKGAMAAGHALRELRRRTGSYSDGDVRPVSTERDIEIVEAMDEAVFGAPRANLIETWRTSCTHGSYVDDNAYALAHRRGRTLFVGPCGVVSSNAGTVEEELLPPALDAISRTLGDCLLEVEGGMADKVMLYVPKSRTAWRNWLCALGFHEHDETTTRMSLGDDAPREELPIWKGFVALGTLDFG</sequence>
<dbReference type="AlphaFoldDB" id="A0A830HR39"/>
<dbReference type="Gene3D" id="3.40.630.30">
    <property type="match status" value="1"/>
</dbReference>
<evidence type="ECO:0000313" key="2">
    <source>
        <dbReference type="EMBL" id="GHP09183.1"/>
    </source>
</evidence>
<dbReference type="Gene3D" id="3.40.630.90">
    <property type="match status" value="1"/>
</dbReference>
<dbReference type="CDD" id="cd04301">
    <property type="entry name" value="NAT_SF"/>
    <property type="match status" value="1"/>
</dbReference>
<dbReference type="PANTHER" id="PTHR47237">
    <property type="entry name" value="SLL0310 PROTEIN"/>
    <property type="match status" value="1"/>
</dbReference>
<feature type="domain" description="N-acetyltransferase" evidence="1">
    <location>
        <begin position="59"/>
        <end position="204"/>
    </location>
</feature>
<dbReference type="OrthoDB" id="41532at2759"/>
<keyword evidence="3" id="KW-1185">Reference proteome</keyword>
<dbReference type="PROSITE" id="PS51186">
    <property type="entry name" value="GNAT"/>
    <property type="match status" value="1"/>
</dbReference>
<dbReference type="Pfam" id="PF00583">
    <property type="entry name" value="Acetyltransf_1"/>
    <property type="match status" value="1"/>
</dbReference>
<evidence type="ECO:0000259" key="1">
    <source>
        <dbReference type="PROSITE" id="PS51186"/>
    </source>
</evidence>
<dbReference type="InterPro" id="IPR000182">
    <property type="entry name" value="GNAT_dom"/>
</dbReference>
<proteinExistence type="predicted"/>
<evidence type="ECO:0000313" key="3">
    <source>
        <dbReference type="Proteomes" id="UP000660262"/>
    </source>
</evidence>
<comment type="caution">
    <text evidence="2">The sequence shown here is derived from an EMBL/GenBank/DDBJ whole genome shotgun (WGS) entry which is preliminary data.</text>
</comment>
<gene>
    <name evidence="2" type="ORF">PPROV_000792000</name>
</gene>
<accession>A0A830HR39</accession>
<dbReference type="InterPro" id="IPR052729">
    <property type="entry name" value="Acyl/Acetyltrans_Enzymes"/>
</dbReference>
<protein>
    <recommendedName>
        <fullName evidence="1">N-acetyltransferase domain-containing protein</fullName>
    </recommendedName>
</protein>
<dbReference type="InterPro" id="IPR016181">
    <property type="entry name" value="Acyl_CoA_acyltransferase"/>
</dbReference>
<reference evidence="2" key="1">
    <citation type="submission" date="2020-10" db="EMBL/GenBank/DDBJ databases">
        <title>Unveiling of a novel bifunctional photoreceptor, Dualchrome1, isolated from a cosmopolitan green alga.</title>
        <authorList>
            <person name="Suzuki S."/>
            <person name="Kawachi M."/>
        </authorList>
    </citation>
    <scope>NUCLEOTIDE SEQUENCE</scope>
    <source>
        <strain evidence="2">NIES 2893</strain>
    </source>
</reference>
<organism evidence="2 3">
    <name type="scientific">Pycnococcus provasolii</name>
    <dbReference type="NCBI Taxonomy" id="41880"/>
    <lineage>
        <taxon>Eukaryota</taxon>
        <taxon>Viridiplantae</taxon>
        <taxon>Chlorophyta</taxon>
        <taxon>Pseudoscourfieldiophyceae</taxon>
        <taxon>Pseudoscourfieldiales</taxon>
        <taxon>Pycnococcaceae</taxon>
        <taxon>Pycnococcus</taxon>
    </lineage>
</organism>
<name>A0A830HR39_9CHLO</name>